<accession>A0A0A9C451</accession>
<evidence type="ECO:0000313" key="1">
    <source>
        <dbReference type="EMBL" id="JAD66322.1"/>
    </source>
</evidence>
<organism evidence="1">
    <name type="scientific">Arundo donax</name>
    <name type="common">Giant reed</name>
    <name type="synonym">Donax arundinaceus</name>
    <dbReference type="NCBI Taxonomy" id="35708"/>
    <lineage>
        <taxon>Eukaryota</taxon>
        <taxon>Viridiplantae</taxon>
        <taxon>Streptophyta</taxon>
        <taxon>Embryophyta</taxon>
        <taxon>Tracheophyta</taxon>
        <taxon>Spermatophyta</taxon>
        <taxon>Magnoliopsida</taxon>
        <taxon>Liliopsida</taxon>
        <taxon>Poales</taxon>
        <taxon>Poaceae</taxon>
        <taxon>PACMAD clade</taxon>
        <taxon>Arundinoideae</taxon>
        <taxon>Arundineae</taxon>
        <taxon>Arundo</taxon>
    </lineage>
</organism>
<reference evidence="1" key="2">
    <citation type="journal article" date="2015" name="Data Brief">
        <title>Shoot transcriptome of the giant reed, Arundo donax.</title>
        <authorList>
            <person name="Barrero R.A."/>
            <person name="Guerrero F.D."/>
            <person name="Moolhuijzen P."/>
            <person name="Goolsby J.A."/>
            <person name="Tidwell J."/>
            <person name="Bellgard S.E."/>
            <person name="Bellgard M.I."/>
        </authorList>
    </citation>
    <scope>NUCLEOTIDE SEQUENCE</scope>
    <source>
        <tissue evidence="1">Shoot tissue taken approximately 20 cm above the soil surface</tissue>
    </source>
</reference>
<dbReference type="AlphaFoldDB" id="A0A0A9C451"/>
<dbReference type="EMBL" id="GBRH01231573">
    <property type="protein sequence ID" value="JAD66322.1"/>
    <property type="molecule type" value="Transcribed_RNA"/>
</dbReference>
<protein>
    <submittedName>
        <fullName evidence="1">Uncharacterized protein</fullName>
    </submittedName>
</protein>
<sequence>MANCLIMNSLYDRLEAQAAATLEAVCGIELMDPQSNLVICLMGVPPGVPLAPHAGTVALSAF</sequence>
<proteinExistence type="predicted"/>
<name>A0A0A9C451_ARUDO</name>
<reference evidence="1" key="1">
    <citation type="submission" date="2014-09" db="EMBL/GenBank/DDBJ databases">
        <authorList>
            <person name="Magalhaes I.L.F."/>
            <person name="Oliveira U."/>
            <person name="Santos F.R."/>
            <person name="Vidigal T.H.D.A."/>
            <person name="Brescovit A.D."/>
            <person name="Santos A.J."/>
        </authorList>
    </citation>
    <scope>NUCLEOTIDE SEQUENCE</scope>
    <source>
        <tissue evidence="1">Shoot tissue taken approximately 20 cm above the soil surface</tissue>
    </source>
</reference>